<dbReference type="SMART" id="SM00421">
    <property type="entry name" value="HTH_LUXR"/>
    <property type="match status" value="1"/>
</dbReference>
<feature type="domain" description="Response regulatory" evidence="8">
    <location>
        <begin position="4"/>
        <end position="120"/>
    </location>
</feature>
<dbReference type="SUPFAM" id="SSF46894">
    <property type="entry name" value="C-terminal effector domain of the bipartite response regulators"/>
    <property type="match status" value="1"/>
</dbReference>
<dbReference type="Gene3D" id="3.40.50.2300">
    <property type="match status" value="1"/>
</dbReference>
<dbReference type="InterPro" id="IPR016032">
    <property type="entry name" value="Sig_transdc_resp-reg_C-effctor"/>
</dbReference>
<dbReference type="KEGG" id="sgf:HEP81_07370"/>
<dbReference type="AlphaFoldDB" id="A0A7H1QBC2"/>
<dbReference type="InterPro" id="IPR011006">
    <property type="entry name" value="CheY-like_superfamily"/>
</dbReference>
<dbReference type="PANTHER" id="PTHR43214">
    <property type="entry name" value="TWO-COMPONENT RESPONSE REGULATOR"/>
    <property type="match status" value="1"/>
</dbReference>
<feature type="region of interest" description="Disordered" evidence="6">
    <location>
        <begin position="191"/>
        <end position="226"/>
    </location>
</feature>
<dbReference type="Pfam" id="PF00196">
    <property type="entry name" value="GerE"/>
    <property type="match status" value="1"/>
</dbReference>
<feature type="compositionally biased region" description="Polar residues" evidence="6">
    <location>
        <begin position="193"/>
        <end position="213"/>
    </location>
</feature>
<proteinExistence type="predicted"/>
<dbReference type="SMART" id="SM00448">
    <property type="entry name" value="REC"/>
    <property type="match status" value="1"/>
</dbReference>
<evidence type="ECO:0000256" key="6">
    <source>
        <dbReference type="SAM" id="MobiDB-lite"/>
    </source>
</evidence>
<dbReference type="InterPro" id="IPR000792">
    <property type="entry name" value="Tscrpt_reg_LuxR_C"/>
</dbReference>
<keyword evidence="3" id="KW-0238">DNA-binding</keyword>
<feature type="modified residue" description="4-aspartylphosphate" evidence="5">
    <location>
        <position position="55"/>
    </location>
</feature>
<evidence type="ECO:0000313" key="9">
    <source>
        <dbReference type="EMBL" id="QNT97602.1"/>
    </source>
</evidence>
<evidence type="ECO:0000259" key="7">
    <source>
        <dbReference type="PROSITE" id="PS50043"/>
    </source>
</evidence>
<dbReference type="PANTHER" id="PTHR43214:SF24">
    <property type="entry name" value="TRANSCRIPTIONAL REGULATORY PROTEIN NARL-RELATED"/>
    <property type="match status" value="1"/>
</dbReference>
<name>A0A7H1QBC2_9ACTN</name>
<dbReference type="SUPFAM" id="SSF52172">
    <property type="entry name" value="CheY-like"/>
    <property type="match status" value="1"/>
</dbReference>
<dbReference type="GO" id="GO:0000160">
    <property type="term" value="P:phosphorelay signal transduction system"/>
    <property type="evidence" value="ECO:0007669"/>
    <property type="project" value="InterPro"/>
</dbReference>
<reference evidence="9 10" key="1">
    <citation type="submission" date="2020-04" db="EMBL/GenBank/DDBJ databases">
        <title>Characterization and engineering of Streptomyces griseofuscus DSM40191 as a potential heterologous host for expression of BGCs.</title>
        <authorList>
            <person name="Gren T."/>
            <person name="Whitford C.M."/>
            <person name="Mohite O.S."/>
            <person name="Joergensen T.S."/>
            <person name="Nielsen J.B."/>
            <person name="Lee S.Y."/>
            <person name="Weber T."/>
        </authorList>
    </citation>
    <scope>NUCLEOTIDE SEQUENCE [LARGE SCALE GENOMIC DNA]</scope>
    <source>
        <strain evidence="9 10">DSM 40191</strain>
    </source>
</reference>
<dbReference type="Proteomes" id="UP000516422">
    <property type="component" value="Chromosome"/>
</dbReference>
<dbReference type="PROSITE" id="PS50043">
    <property type="entry name" value="HTH_LUXR_2"/>
    <property type="match status" value="1"/>
</dbReference>
<protein>
    <submittedName>
        <fullName evidence="9">Response regulator transcription factor</fullName>
    </submittedName>
</protein>
<dbReference type="CDD" id="cd17535">
    <property type="entry name" value="REC_NarL-like"/>
    <property type="match status" value="1"/>
</dbReference>
<gene>
    <name evidence="9" type="ORF">HEP81_07370</name>
</gene>
<dbReference type="PRINTS" id="PR00038">
    <property type="entry name" value="HTHLUXR"/>
</dbReference>
<sequence length="240" mass="25177">MTVKVLIADDQALVRSGFRMILEARDDLEVVGEAGDGAEAVRLATQTRADVVLTDVRMPGLDGISAPARLSTAPHPPNVIILTTYDLEEPLYSALRAGASGFLPKDARPADLVEAVRVVADGEALLAPTATRRLLERFLATDVTPPASTDGLDHLTEREREVLALLARGASNAEIAARLTVTEATVKAHVSPSCANSGSATGSKPSFSPTTSDWCAPGSHPEVAGTRSLSLPRCRIPLAP</sequence>
<evidence type="ECO:0000256" key="5">
    <source>
        <dbReference type="PROSITE-ProRule" id="PRU00169"/>
    </source>
</evidence>
<organism evidence="9 10">
    <name type="scientific">Streptomyces griseofuscus</name>
    <dbReference type="NCBI Taxonomy" id="146922"/>
    <lineage>
        <taxon>Bacteria</taxon>
        <taxon>Bacillati</taxon>
        <taxon>Actinomycetota</taxon>
        <taxon>Actinomycetes</taxon>
        <taxon>Kitasatosporales</taxon>
        <taxon>Streptomycetaceae</taxon>
        <taxon>Streptomyces</taxon>
    </lineage>
</organism>
<keyword evidence="1 5" id="KW-0597">Phosphoprotein</keyword>
<dbReference type="PROSITE" id="PS50110">
    <property type="entry name" value="RESPONSE_REGULATORY"/>
    <property type="match status" value="1"/>
</dbReference>
<accession>A0A7H1QBC2</accession>
<evidence type="ECO:0000256" key="2">
    <source>
        <dbReference type="ARBA" id="ARBA00023015"/>
    </source>
</evidence>
<evidence type="ECO:0000313" key="10">
    <source>
        <dbReference type="Proteomes" id="UP000516422"/>
    </source>
</evidence>
<dbReference type="InterPro" id="IPR001789">
    <property type="entry name" value="Sig_transdc_resp-reg_receiver"/>
</dbReference>
<dbReference type="CDD" id="cd06170">
    <property type="entry name" value="LuxR_C_like"/>
    <property type="match status" value="1"/>
</dbReference>
<feature type="domain" description="HTH luxR-type" evidence="7">
    <location>
        <begin position="148"/>
        <end position="202"/>
    </location>
</feature>
<keyword evidence="4" id="KW-0804">Transcription</keyword>
<evidence type="ECO:0000259" key="8">
    <source>
        <dbReference type="PROSITE" id="PS50110"/>
    </source>
</evidence>
<dbReference type="Pfam" id="PF00072">
    <property type="entry name" value="Response_reg"/>
    <property type="match status" value="1"/>
</dbReference>
<keyword evidence="2" id="KW-0805">Transcription regulation</keyword>
<dbReference type="GO" id="GO:0003677">
    <property type="term" value="F:DNA binding"/>
    <property type="evidence" value="ECO:0007669"/>
    <property type="project" value="UniProtKB-KW"/>
</dbReference>
<dbReference type="InterPro" id="IPR058245">
    <property type="entry name" value="NreC/VraR/RcsB-like_REC"/>
</dbReference>
<dbReference type="InterPro" id="IPR039420">
    <property type="entry name" value="WalR-like"/>
</dbReference>
<evidence type="ECO:0000256" key="3">
    <source>
        <dbReference type="ARBA" id="ARBA00023125"/>
    </source>
</evidence>
<dbReference type="EMBL" id="CP051006">
    <property type="protein sequence ID" value="QNT97602.1"/>
    <property type="molecule type" value="Genomic_DNA"/>
</dbReference>
<dbReference type="GO" id="GO:0006355">
    <property type="term" value="P:regulation of DNA-templated transcription"/>
    <property type="evidence" value="ECO:0007669"/>
    <property type="project" value="InterPro"/>
</dbReference>
<evidence type="ECO:0000256" key="4">
    <source>
        <dbReference type="ARBA" id="ARBA00023163"/>
    </source>
</evidence>
<evidence type="ECO:0000256" key="1">
    <source>
        <dbReference type="ARBA" id="ARBA00022553"/>
    </source>
</evidence>